<dbReference type="AlphaFoldDB" id="A0A5P8E6L4"/>
<feature type="transmembrane region" description="Helical" evidence="6">
    <location>
        <begin position="6"/>
        <end position="25"/>
    </location>
</feature>
<dbReference type="Pfam" id="PF02690">
    <property type="entry name" value="Na_Pi_cotrans"/>
    <property type="match status" value="2"/>
</dbReference>
<proteinExistence type="predicted"/>
<feature type="transmembrane region" description="Helical" evidence="6">
    <location>
        <begin position="182"/>
        <end position="212"/>
    </location>
</feature>
<dbReference type="Gene3D" id="1.20.58.220">
    <property type="entry name" value="Phosphate transport system protein phou homolog 2, domain 2"/>
    <property type="match status" value="1"/>
</dbReference>
<dbReference type="EMBL" id="CP033459">
    <property type="protein sequence ID" value="QFQ12689.1"/>
    <property type="molecule type" value="Genomic_DNA"/>
</dbReference>
<dbReference type="OrthoDB" id="9763003at2"/>
<keyword evidence="8" id="KW-1185">Reference proteome</keyword>
<gene>
    <name evidence="7" type="ORF">C7Y71_006465</name>
</gene>
<dbReference type="InterPro" id="IPR038078">
    <property type="entry name" value="PhoU-like_sf"/>
</dbReference>
<dbReference type="GO" id="GO:0005436">
    <property type="term" value="F:sodium:phosphate symporter activity"/>
    <property type="evidence" value="ECO:0007669"/>
    <property type="project" value="InterPro"/>
</dbReference>
<evidence type="ECO:0000256" key="3">
    <source>
        <dbReference type="ARBA" id="ARBA00022692"/>
    </source>
</evidence>
<dbReference type="PANTHER" id="PTHR10010:SF46">
    <property type="entry name" value="SODIUM-DEPENDENT PHOSPHATE TRANSPORT PROTEIN 2B"/>
    <property type="match status" value="1"/>
</dbReference>
<evidence type="ECO:0000256" key="5">
    <source>
        <dbReference type="ARBA" id="ARBA00023136"/>
    </source>
</evidence>
<feature type="transmembrane region" description="Helical" evidence="6">
    <location>
        <begin position="113"/>
        <end position="131"/>
    </location>
</feature>
<reference evidence="7 8" key="1">
    <citation type="submission" date="2018-11" db="EMBL/GenBank/DDBJ databases">
        <authorList>
            <person name="Na S.W."/>
            <person name="Baik M."/>
        </authorList>
    </citation>
    <scope>NUCLEOTIDE SEQUENCE [LARGE SCALE GENOMIC DNA]</scope>
    <source>
        <strain evidence="7 8">E39</strain>
    </source>
</reference>
<comment type="subcellular location">
    <subcellularLocation>
        <location evidence="1">Cell membrane</location>
        <topology evidence="1">Multi-pass membrane protein</topology>
    </subcellularLocation>
</comment>
<organism evidence="7 8">
    <name type="scientific">Pseudoprevotella muciniphila</name>
    <dbReference type="NCBI Taxonomy" id="2133944"/>
    <lineage>
        <taxon>Bacteria</taxon>
        <taxon>Pseudomonadati</taxon>
        <taxon>Bacteroidota</taxon>
        <taxon>Bacteroidia</taxon>
        <taxon>Bacteroidales</taxon>
        <taxon>Prevotellaceae</taxon>
        <taxon>Pseudoprevotella</taxon>
    </lineage>
</organism>
<feature type="transmembrane region" description="Helical" evidence="6">
    <location>
        <begin position="295"/>
        <end position="318"/>
    </location>
</feature>
<keyword evidence="3 6" id="KW-0812">Transmembrane</keyword>
<dbReference type="PANTHER" id="PTHR10010">
    <property type="entry name" value="SOLUTE CARRIER FAMILY 34 SODIUM PHOSPHATE , MEMBER 2-RELATED"/>
    <property type="match status" value="1"/>
</dbReference>
<dbReference type="RefSeq" id="WP_111898999.1">
    <property type="nucleotide sequence ID" value="NZ_CP033459.1"/>
</dbReference>
<dbReference type="InterPro" id="IPR003841">
    <property type="entry name" value="Na/Pi_transpt"/>
</dbReference>
<dbReference type="GO" id="GO:0044341">
    <property type="term" value="P:sodium-dependent phosphate transport"/>
    <property type="evidence" value="ECO:0007669"/>
    <property type="project" value="InterPro"/>
</dbReference>
<accession>A0A5P8E6L4</accession>
<evidence type="ECO:0000256" key="1">
    <source>
        <dbReference type="ARBA" id="ARBA00004651"/>
    </source>
</evidence>
<dbReference type="SUPFAM" id="SSF109755">
    <property type="entry name" value="PhoU-like"/>
    <property type="match status" value="1"/>
</dbReference>
<evidence type="ECO:0000313" key="8">
    <source>
        <dbReference type="Proteomes" id="UP000249375"/>
    </source>
</evidence>
<name>A0A5P8E6L4_9BACT</name>
<sequence length="576" mass="64735">METTEDYLIVFIKIFGTLGLLIYGMKMMSDALQKMTGPQLRHILGRMTTNRVTGMFTGMLVTCAVQSSSATTVMTVSFVSAGLLSLSQAISVIMGANIGTTLTAWIMSLGYNVDLTNVVFPAFFVGMVFIYRKRYRNLGNFIFGIAFLFLSLVMLSAQGRELDLEHNESVVRFFASFDTDSYLTIIIFLTIGTFITCVVQSSAAVMAITIMLCSTGVLPIHLGIALVMGENIGTTATANLAALGANTEARRAALAHLLFNVTGVIWVLIVFYPFVDMVCSLSGYDPTIGGQVERLPIVLAMFHTCFNVCNTLLLIGFISQLERLVRWMLPMKSENQKEGFRMRYIGSGLMQTPELSLLAAQKETHYFASRVVEMFGKVENLLQTDEKDFDNLYEQISHEEDISDRTELEIANFLGQLSQDHLSDETKQKIRSILREISELESISDSCYKLARNIRRLHDSHLHLTEPLLQNVHKMMQLTTTALLQMQKVVKGYASSPNSREEIASDRRNRKDLKNTYCIENDINALRNRLKSENIAAFNHHEYDYTLGTIYIDIIMECEKLGDYVVNVVQARLVKK</sequence>
<protein>
    <submittedName>
        <fullName evidence="7">Na/Pi cotransporter family protein</fullName>
    </submittedName>
</protein>
<feature type="transmembrane region" description="Helical" evidence="6">
    <location>
        <begin position="138"/>
        <end position="157"/>
    </location>
</feature>
<keyword evidence="5 6" id="KW-0472">Membrane</keyword>
<evidence type="ECO:0000256" key="2">
    <source>
        <dbReference type="ARBA" id="ARBA00022475"/>
    </source>
</evidence>
<dbReference type="KEGG" id="alq:C7Y71_006465"/>
<dbReference type="NCBIfam" id="TIGR00704">
    <property type="entry name" value="NaPi_cotrn_rel"/>
    <property type="match status" value="1"/>
</dbReference>
<dbReference type="InterPro" id="IPR004633">
    <property type="entry name" value="NaPi_cotrn-rel/YqeW-like"/>
</dbReference>
<keyword evidence="2" id="KW-1003">Cell membrane</keyword>
<keyword evidence="4 6" id="KW-1133">Transmembrane helix</keyword>
<evidence type="ECO:0000313" key="7">
    <source>
        <dbReference type="EMBL" id="QFQ12689.1"/>
    </source>
</evidence>
<dbReference type="GO" id="GO:0005886">
    <property type="term" value="C:plasma membrane"/>
    <property type="evidence" value="ECO:0007669"/>
    <property type="project" value="UniProtKB-SubCell"/>
</dbReference>
<evidence type="ECO:0000256" key="6">
    <source>
        <dbReference type="SAM" id="Phobius"/>
    </source>
</evidence>
<feature type="transmembrane region" description="Helical" evidence="6">
    <location>
        <begin position="83"/>
        <end position="107"/>
    </location>
</feature>
<evidence type="ECO:0000256" key="4">
    <source>
        <dbReference type="ARBA" id="ARBA00022989"/>
    </source>
</evidence>
<dbReference type="NCBIfam" id="NF037997">
    <property type="entry name" value="Na_Pi_symport"/>
    <property type="match status" value="1"/>
</dbReference>
<feature type="transmembrane region" description="Helical" evidence="6">
    <location>
        <begin position="257"/>
        <end position="275"/>
    </location>
</feature>
<dbReference type="Proteomes" id="UP000249375">
    <property type="component" value="Chromosome"/>
</dbReference>